<dbReference type="PANTHER" id="PTHR43214">
    <property type="entry name" value="TWO-COMPONENT RESPONSE REGULATOR"/>
    <property type="match status" value="1"/>
</dbReference>
<name>A0ABN3DRE6_9ACTN</name>
<feature type="domain" description="Response regulatory" evidence="7">
    <location>
        <begin position="3"/>
        <end position="119"/>
    </location>
</feature>
<evidence type="ECO:0000256" key="5">
    <source>
        <dbReference type="PROSITE-ProRule" id="PRU00169"/>
    </source>
</evidence>
<evidence type="ECO:0000256" key="3">
    <source>
        <dbReference type="ARBA" id="ARBA00023125"/>
    </source>
</evidence>
<dbReference type="CDD" id="cd17535">
    <property type="entry name" value="REC_NarL-like"/>
    <property type="match status" value="1"/>
</dbReference>
<dbReference type="InterPro" id="IPR011006">
    <property type="entry name" value="CheY-like_superfamily"/>
</dbReference>
<accession>A0ABN3DRE6</accession>
<dbReference type="RefSeq" id="WP_344635843.1">
    <property type="nucleotide sequence ID" value="NZ_BAAATR010000006.1"/>
</dbReference>
<dbReference type="InterPro" id="IPR000792">
    <property type="entry name" value="Tscrpt_reg_LuxR_C"/>
</dbReference>
<feature type="modified residue" description="4-aspartylphosphate" evidence="5">
    <location>
        <position position="54"/>
    </location>
</feature>
<dbReference type="EMBL" id="BAAATR010000006">
    <property type="protein sequence ID" value="GAA2238427.1"/>
    <property type="molecule type" value="Genomic_DNA"/>
</dbReference>
<dbReference type="SMART" id="SM00448">
    <property type="entry name" value="REC"/>
    <property type="match status" value="1"/>
</dbReference>
<gene>
    <name evidence="8" type="ORF">GCM10010430_19330</name>
</gene>
<evidence type="ECO:0000313" key="9">
    <source>
        <dbReference type="Proteomes" id="UP001500305"/>
    </source>
</evidence>
<dbReference type="SMART" id="SM00421">
    <property type="entry name" value="HTH_LUXR"/>
    <property type="match status" value="1"/>
</dbReference>
<dbReference type="PROSITE" id="PS50043">
    <property type="entry name" value="HTH_LUXR_2"/>
    <property type="match status" value="1"/>
</dbReference>
<evidence type="ECO:0000259" key="6">
    <source>
        <dbReference type="PROSITE" id="PS50043"/>
    </source>
</evidence>
<reference evidence="8 9" key="1">
    <citation type="journal article" date="2019" name="Int. J. Syst. Evol. Microbiol.">
        <title>The Global Catalogue of Microorganisms (GCM) 10K type strain sequencing project: providing services to taxonomists for standard genome sequencing and annotation.</title>
        <authorList>
            <consortium name="The Broad Institute Genomics Platform"/>
            <consortium name="The Broad Institute Genome Sequencing Center for Infectious Disease"/>
            <person name="Wu L."/>
            <person name="Ma J."/>
        </authorList>
    </citation>
    <scope>NUCLEOTIDE SEQUENCE [LARGE SCALE GENOMIC DNA]</scope>
    <source>
        <strain evidence="8 9">JCM 7356</strain>
    </source>
</reference>
<dbReference type="Pfam" id="PF00196">
    <property type="entry name" value="GerE"/>
    <property type="match status" value="1"/>
</dbReference>
<dbReference type="PRINTS" id="PR00038">
    <property type="entry name" value="HTHLUXR"/>
</dbReference>
<protein>
    <submittedName>
        <fullName evidence="8">Response regulator transcription factor</fullName>
    </submittedName>
</protein>
<evidence type="ECO:0000256" key="4">
    <source>
        <dbReference type="ARBA" id="ARBA00023163"/>
    </source>
</evidence>
<evidence type="ECO:0000313" key="8">
    <source>
        <dbReference type="EMBL" id="GAA2238427.1"/>
    </source>
</evidence>
<evidence type="ECO:0000259" key="7">
    <source>
        <dbReference type="PROSITE" id="PS50110"/>
    </source>
</evidence>
<dbReference type="PROSITE" id="PS50110">
    <property type="entry name" value="RESPONSE_REGULATORY"/>
    <property type="match status" value="1"/>
</dbReference>
<evidence type="ECO:0000256" key="2">
    <source>
        <dbReference type="ARBA" id="ARBA00023015"/>
    </source>
</evidence>
<dbReference type="InterPro" id="IPR039420">
    <property type="entry name" value="WalR-like"/>
</dbReference>
<dbReference type="SUPFAM" id="SSF46894">
    <property type="entry name" value="C-terminal effector domain of the bipartite response regulators"/>
    <property type="match status" value="1"/>
</dbReference>
<dbReference type="Pfam" id="PF00072">
    <property type="entry name" value="Response_reg"/>
    <property type="match status" value="1"/>
</dbReference>
<dbReference type="InterPro" id="IPR016032">
    <property type="entry name" value="Sig_transdc_resp-reg_C-effctor"/>
</dbReference>
<dbReference type="SUPFAM" id="SSF52172">
    <property type="entry name" value="CheY-like"/>
    <property type="match status" value="1"/>
</dbReference>
<evidence type="ECO:0000256" key="1">
    <source>
        <dbReference type="ARBA" id="ARBA00022553"/>
    </source>
</evidence>
<keyword evidence="2" id="KW-0805">Transcription regulation</keyword>
<organism evidence="8 9">
    <name type="scientific">Kitasatospora cystarginea</name>
    <dbReference type="NCBI Taxonomy" id="58350"/>
    <lineage>
        <taxon>Bacteria</taxon>
        <taxon>Bacillati</taxon>
        <taxon>Actinomycetota</taxon>
        <taxon>Actinomycetes</taxon>
        <taxon>Kitasatosporales</taxon>
        <taxon>Streptomycetaceae</taxon>
        <taxon>Kitasatospora</taxon>
    </lineage>
</organism>
<sequence>MIRVLIADDQTLLRGSLRLLLDSQPDLTAVGEAADGRQAVELTAAEQPDVVLMDIRMPELDGLEATRRIVAAHENVRVLVLTTFDLDEYVYGALRAGASGFLLKDTPPAELVAAIRVIARGEALLAPAVTKRLIKQFARMPEMGRRPTTGLTAITDREREVLELVGRGLSNQEIADRLVVSPATVKTHVGRLLAKLDARDRAQLVIVAYESGLIVPG</sequence>
<dbReference type="PANTHER" id="PTHR43214:SF24">
    <property type="entry name" value="TRANSCRIPTIONAL REGULATORY PROTEIN NARL-RELATED"/>
    <property type="match status" value="1"/>
</dbReference>
<keyword evidence="4" id="KW-0804">Transcription</keyword>
<dbReference type="InterPro" id="IPR001789">
    <property type="entry name" value="Sig_transdc_resp-reg_receiver"/>
</dbReference>
<dbReference type="InterPro" id="IPR058245">
    <property type="entry name" value="NreC/VraR/RcsB-like_REC"/>
</dbReference>
<proteinExistence type="predicted"/>
<feature type="domain" description="HTH luxR-type" evidence="6">
    <location>
        <begin position="147"/>
        <end position="212"/>
    </location>
</feature>
<dbReference type="PROSITE" id="PS00622">
    <property type="entry name" value="HTH_LUXR_1"/>
    <property type="match status" value="1"/>
</dbReference>
<keyword evidence="3" id="KW-0238">DNA-binding</keyword>
<keyword evidence="1 5" id="KW-0597">Phosphoprotein</keyword>
<keyword evidence="9" id="KW-1185">Reference proteome</keyword>
<dbReference type="Gene3D" id="3.40.50.2300">
    <property type="match status" value="1"/>
</dbReference>
<comment type="caution">
    <text evidence="8">The sequence shown here is derived from an EMBL/GenBank/DDBJ whole genome shotgun (WGS) entry which is preliminary data.</text>
</comment>
<dbReference type="Proteomes" id="UP001500305">
    <property type="component" value="Unassembled WGS sequence"/>
</dbReference>
<dbReference type="CDD" id="cd06170">
    <property type="entry name" value="LuxR_C_like"/>
    <property type="match status" value="1"/>
</dbReference>